<feature type="region of interest" description="Disordered" evidence="1">
    <location>
        <begin position="1"/>
        <end position="55"/>
    </location>
</feature>
<accession>A0A8H6L5W7</accession>
<evidence type="ECO:0000256" key="1">
    <source>
        <dbReference type="SAM" id="MobiDB-lite"/>
    </source>
</evidence>
<sequence>MTLLETGSAATWPSPEADSRPSCARRDSLELVKSPSAGSGSAARPMKPPKPRAALCVRPSFDNGECVSAGTRKGKGQGGRRLAASEPVFGYVWGDTKAVIAAR</sequence>
<feature type="compositionally biased region" description="Low complexity" evidence="1">
    <location>
        <begin position="36"/>
        <end position="45"/>
    </location>
</feature>
<proteinExistence type="predicted"/>
<evidence type="ECO:0000313" key="3">
    <source>
        <dbReference type="Proteomes" id="UP000578531"/>
    </source>
</evidence>
<dbReference type="Proteomes" id="UP000578531">
    <property type="component" value="Unassembled WGS sequence"/>
</dbReference>
<name>A0A8H6L5W7_9LECA</name>
<dbReference type="RefSeq" id="XP_037166044.1">
    <property type="nucleotide sequence ID" value="XM_037306920.1"/>
</dbReference>
<dbReference type="EMBL" id="JACCJC010000017">
    <property type="protein sequence ID" value="KAF6236711.1"/>
    <property type="molecule type" value="Genomic_DNA"/>
</dbReference>
<gene>
    <name evidence="2" type="ORF">HO173_005002</name>
</gene>
<keyword evidence="3" id="KW-1185">Reference proteome</keyword>
<evidence type="ECO:0000313" key="2">
    <source>
        <dbReference type="EMBL" id="KAF6236711.1"/>
    </source>
</evidence>
<reference evidence="2 3" key="1">
    <citation type="journal article" date="2020" name="Genomics">
        <title>Complete, high-quality genomes from long-read metagenomic sequencing of two wolf lichen thalli reveals enigmatic genome architecture.</title>
        <authorList>
            <person name="McKenzie S.K."/>
            <person name="Walston R.F."/>
            <person name="Allen J.L."/>
        </authorList>
    </citation>
    <scope>NUCLEOTIDE SEQUENCE [LARGE SCALE GENOMIC DNA]</scope>
    <source>
        <strain evidence="2">WasteWater2</strain>
    </source>
</reference>
<protein>
    <submittedName>
        <fullName evidence="2">Uncharacterized protein</fullName>
    </submittedName>
</protein>
<organism evidence="2 3">
    <name type="scientific">Letharia columbiana</name>
    <dbReference type="NCBI Taxonomy" id="112416"/>
    <lineage>
        <taxon>Eukaryota</taxon>
        <taxon>Fungi</taxon>
        <taxon>Dikarya</taxon>
        <taxon>Ascomycota</taxon>
        <taxon>Pezizomycotina</taxon>
        <taxon>Lecanoromycetes</taxon>
        <taxon>OSLEUM clade</taxon>
        <taxon>Lecanoromycetidae</taxon>
        <taxon>Lecanorales</taxon>
        <taxon>Lecanorineae</taxon>
        <taxon>Parmeliaceae</taxon>
        <taxon>Letharia</taxon>
    </lineage>
</organism>
<dbReference type="GeneID" id="59286666"/>
<comment type="caution">
    <text evidence="2">The sequence shown here is derived from an EMBL/GenBank/DDBJ whole genome shotgun (WGS) entry which is preliminary data.</text>
</comment>
<dbReference type="AlphaFoldDB" id="A0A8H6L5W7"/>